<protein>
    <recommendedName>
        <fullName evidence="3">DUF2877 domain-containing protein</fullName>
    </recommendedName>
</protein>
<comment type="caution">
    <text evidence="1">The sequence shown here is derived from an EMBL/GenBank/DDBJ whole genome shotgun (WGS) entry which is preliminary data.</text>
</comment>
<evidence type="ECO:0000313" key="1">
    <source>
        <dbReference type="EMBL" id="RDU38221.1"/>
    </source>
</evidence>
<dbReference type="AlphaFoldDB" id="A0A3D8GVN1"/>
<dbReference type="Pfam" id="PF11392">
    <property type="entry name" value="AllH"/>
    <property type="match status" value="1"/>
</dbReference>
<evidence type="ECO:0000313" key="2">
    <source>
        <dbReference type="Proteomes" id="UP000257144"/>
    </source>
</evidence>
<dbReference type="InterPro" id="IPR021530">
    <property type="entry name" value="AllH-like"/>
</dbReference>
<organism evidence="1 2">
    <name type="scientific">Neobacillus piezotolerans</name>
    <dbReference type="NCBI Taxonomy" id="2259171"/>
    <lineage>
        <taxon>Bacteria</taxon>
        <taxon>Bacillati</taxon>
        <taxon>Bacillota</taxon>
        <taxon>Bacilli</taxon>
        <taxon>Bacillales</taxon>
        <taxon>Bacillaceae</taxon>
        <taxon>Neobacillus</taxon>
    </lineage>
</organism>
<keyword evidence="2" id="KW-1185">Reference proteome</keyword>
<accession>A0A3D8GVN1</accession>
<dbReference type="OrthoDB" id="4933449at2"/>
<name>A0A3D8GVN1_9BACI</name>
<reference evidence="1 2" key="1">
    <citation type="submission" date="2018-07" db="EMBL/GenBank/DDBJ databases">
        <title>Bacillus sp. YLB-04 draft genome sequence.</title>
        <authorList>
            <person name="Yu L."/>
            <person name="Tang X."/>
        </authorList>
    </citation>
    <scope>NUCLEOTIDE SEQUENCE [LARGE SCALE GENOMIC DNA]</scope>
    <source>
        <strain evidence="1 2">YLB-04</strain>
    </source>
</reference>
<evidence type="ECO:0008006" key="3">
    <source>
        <dbReference type="Google" id="ProtNLM"/>
    </source>
</evidence>
<dbReference type="EMBL" id="QNQT01000001">
    <property type="protein sequence ID" value="RDU38221.1"/>
    <property type="molecule type" value="Genomic_DNA"/>
</dbReference>
<gene>
    <name evidence="1" type="ORF">DRW41_01225</name>
</gene>
<proteinExistence type="predicted"/>
<sequence>MTVVLLYLTIIVKVNKIFIEISSRNYFQFGVNWLIYSMERKNHDNSSWPANASSEEVYKILKSNPIGCVHSIFNNSFNLAFDKYLIHVGPVENGLSPFGIGMDRNHVLQLIRRISNKQEAVWDVASKTIEFSEGASISLQRAELTNHTLFGHLYNRQYLKENFLFVADRLLQEEWRTGLAETIDDKRTIVKYLLDHVFDQKDNPTLKELDNLKRLAHGDPTVAAENVFNYWIGRGLGLTPSGDDVITGICAILSALKGTNEAFQQQLKSYLVENGRKRTTHIALEYLLYATNSKFHSHLIQMCSVMDKPRGLEFLAALEDMRKIGHTSGADTIIGILVGIKATDG</sequence>
<dbReference type="Proteomes" id="UP000257144">
    <property type="component" value="Unassembled WGS sequence"/>
</dbReference>